<evidence type="ECO:0000313" key="1">
    <source>
        <dbReference type="EMBL" id="TFW22787.1"/>
    </source>
</evidence>
<protein>
    <submittedName>
        <fullName evidence="1">Uncharacterized protein</fullName>
    </submittedName>
</protein>
<proteinExistence type="predicted"/>
<dbReference type="EMBL" id="SPVG01000117">
    <property type="protein sequence ID" value="TFW22787.1"/>
    <property type="molecule type" value="Genomic_DNA"/>
</dbReference>
<dbReference type="AlphaFoldDB" id="A0A4Y9SG38"/>
<evidence type="ECO:0000313" key="2">
    <source>
        <dbReference type="Proteomes" id="UP000297729"/>
    </source>
</evidence>
<gene>
    <name evidence="1" type="ORF">E4L98_11750</name>
</gene>
<dbReference type="RefSeq" id="WP_135201744.1">
    <property type="nucleotide sequence ID" value="NZ_SPVG01000117.1"/>
</dbReference>
<reference evidence="1 2" key="1">
    <citation type="submission" date="2019-03" db="EMBL/GenBank/DDBJ databases">
        <title>Draft Genome Sequence of Duganella callidus sp. nov., a Novel Duganella Species Isolated from Cultivated Soil.</title>
        <authorList>
            <person name="Raths R."/>
            <person name="Peta V."/>
            <person name="Bucking H."/>
        </authorList>
    </citation>
    <scope>NUCLEOTIDE SEQUENCE [LARGE SCALE GENOMIC DNA]</scope>
    <source>
        <strain evidence="1 2">DN04</strain>
    </source>
</reference>
<accession>A0A4Y9SG38</accession>
<sequence length="102" mass="11703">MIEGQAQGSYSILPQGTVLYYDRNWDEGHGTYHVYFHFKGELKATEVAATGIDPIWLRTVEAEELPKLLHSYPVSRSELVSILKARQLSRLDVLEILRGWED</sequence>
<dbReference type="Proteomes" id="UP000297729">
    <property type="component" value="Unassembled WGS sequence"/>
</dbReference>
<keyword evidence="2" id="KW-1185">Reference proteome</keyword>
<organism evidence="1 2">
    <name type="scientific">Duganella callida</name>
    <dbReference type="NCBI Taxonomy" id="2561932"/>
    <lineage>
        <taxon>Bacteria</taxon>
        <taxon>Pseudomonadati</taxon>
        <taxon>Pseudomonadota</taxon>
        <taxon>Betaproteobacteria</taxon>
        <taxon>Burkholderiales</taxon>
        <taxon>Oxalobacteraceae</taxon>
        <taxon>Telluria group</taxon>
        <taxon>Duganella</taxon>
    </lineage>
</organism>
<comment type="caution">
    <text evidence="1">The sequence shown here is derived from an EMBL/GenBank/DDBJ whole genome shotgun (WGS) entry which is preliminary data.</text>
</comment>
<dbReference type="OrthoDB" id="6896040at2"/>
<name>A0A4Y9SG38_9BURK</name>